<dbReference type="Proteomes" id="UP001198495">
    <property type="component" value="Unassembled WGS sequence"/>
</dbReference>
<dbReference type="RefSeq" id="WP_227573615.1">
    <property type="nucleotide sequence ID" value="NZ_JAJEQT010000013.1"/>
</dbReference>
<gene>
    <name evidence="1" type="ORF">LKD28_13130</name>
</gene>
<evidence type="ECO:0000313" key="1">
    <source>
        <dbReference type="EMBL" id="MCC2219950.1"/>
    </source>
</evidence>
<protein>
    <submittedName>
        <fullName evidence="1">DUF600 family protein</fullName>
    </submittedName>
</protein>
<comment type="caution">
    <text evidence="1">The sequence shown here is derived from an EMBL/GenBank/DDBJ whole genome shotgun (WGS) entry which is preliminary data.</text>
</comment>
<name>A0ABS8FRT0_9FIRM</name>
<reference evidence="1 2" key="1">
    <citation type="submission" date="2021-10" db="EMBL/GenBank/DDBJ databases">
        <title>Anaerobic single-cell dispensing facilitates the cultivation of human gut bacteria.</title>
        <authorList>
            <person name="Afrizal A."/>
        </authorList>
    </citation>
    <scope>NUCLEOTIDE SEQUENCE [LARGE SCALE GENOMIC DNA]</scope>
    <source>
        <strain evidence="1 2">CLA-AA-H212</strain>
    </source>
</reference>
<dbReference type="EMBL" id="JAJEQT010000013">
    <property type="protein sequence ID" value="MCC2219950.1"/>
    <property type="molecule type" value="Genomic_DNA"/>
</dbReference>
<evidence type="ECO:0000313" key="2">
    <source>
        <dbReference type="Proteomes" id="UP001198495"/>
    </source>
</evidence>
<accession>A0ABS8FRT0</accession>
<sequence>MGKVFEDYFSELQTDMVEICMEYVEDRAEKIYIYCSFEGGVQSCNFFYKVNGKVVKKSRLNDVIVDGQEEYDVSIPRQCDVMEILNEDMVALRKLCEEHQREMPTQIKLIYDVAANSLNADYSYDIIYSNDKDKMADDILEEWFESEKSKEE</sequence>
<keyword evidence="2" id="KW-1185">Reference proteome</keyword>
<organism evidence="1 2">
    <name type="scientific">Coprococcus hominis</name>
    <name type="common">ex Arizal et al. 2022</name>
    <dbReference type="NCBI Taxonomy" id="2881262"/>
    <lineage>
        <taxon>Bacteria</taxon>
        <taxon>Bacillati</taxon>
        <taxon>Bacillota</taxon>
        <taxon>Clostridia</taxon>
        <taxon>Lachnospirales</taxon>
        <taxon>Lachnospiraceae</taxon>
        <taxon>Coprococcus</taxon>
    </lineage>
</organism>
<proteinExistence type="predicted"/>